<keyword evidence="6 8" id="KW-0472">Membrane</keyword>
<dbReference type="PANTHER" id="PTHR21212">
    <property type="entry name" value="BERNARDINELLI-SEIP CONGENITAL LIPODYSTROPHY 2 HOMOLOG BSCL2 PROTEIN"/>
    <property type="match status" value="1"/>
</dbReference>
<keyword evidence="5" id="KW-0443">Lipid metabolism</keyword>
<feature type="compositionally biased region" description="Acidic residues" evidence="7">
    <location>
        <begin position="283"/>
        <end position="295"/>
    </location>
</feature>
<dbReference type="EMBL" id="JAVFKD010000004">
    <property type="protein sequence ID" value="KAK5995086.1"/>
    <property type="molecule type" value="Genomic_DNA"/>
</dbReference>
<evidence type="ECO:0000313" key="9">
    <source>
        <dbReference type="EMBL" id="KAK5995086.1"/>
    </source>
</evidence>
<keyword evidence="3" id="KW-0256">Endoplasmic reticulum</keyword>
<name>A0ABR0STI1_9HYPO</name>
<dbReference type="Pfam" id="PF06775">
    <property type="entry name" value="Seipin"/>
    <property type="match status" value="1"/>
</dbReference>
<reference evidence="9 10" key="1">
    <citation type="submission" date="2024-01" db="EMBL/GenBank/DDBJ databases">
        <title>Complete genome of Cladobotryum mycophilum ATHUM6906.</title>
        <authorList>
            <person name="Christinaki A.C."/>
            <person name="Myridakis A.I."/>
            <person name="Kouvelis V.N."/>
        </authorList>
    </citation>
    <scope>NUCLEOTIDE SEQUENCE [LARGE SCALE GENOMIC DNA]</scope>
    <source>
        <strain evidence="9 10">ATHUM6906</strain>
    </source>
</reference>
<accession>A0ABR0STI1</accession>
<feature type="compositionally biased region" description="Basic and acidic residues" evidence="7">
    <location>
        <begin position="310"/>
        <end position="326"/>
    </location>
</feature>
<keyword evidence="2 8" id="KW-0812">Transmembrane</keyword>
<comment type="caution">
    <text evidence="9">The sequence shown here is derived from an EMBL/GenBank/DDBJ whole genome shotgun (WGS) entry which is preliminary data.</text>
</comment>
<comment type="subcellular location">
    <subcellularLocation>
        <location evidence="1">Endoplasmic reticulum membrane</location>
        <topology evidence="1">Multi-pass membrane protein</topology>
    </subcellularLocation>
</comment>
<sequence>MESVKETARAVTSKPMQRAVVNTVLLASGAISLFCLAAVASALFFRNFIPDQFVTAPVHLQYGSSSNPYGIAPLSTSLLKSQQDYDISVTLSLPRSPANTERGNFMISLHLLGTTSTDAVAASARKFANGQPDFEEHAVLFTSRRPTLVPYIDPVVSLASRLLFLLYHMLAPGTQTCTMIIPLGERVAFAKDSAIPTVAYIEVEAGQDIQIYSAVLTMTAQLRGLRWLMFHYRVSTFLAFTSLFWACEFLFMSVVWTALSALMGSSTSSGKKPQGKQDHYLEDDSGGGEDRDETSDYPQTFPTYGRQPPLKHEPDVKKEEERERTLAEIPMAGAEADDEDEDGDGVQRDSGIGTSYSEGEAAVFAGERPEII</sequence>
<dbReference type="Proteomes" id="UP001338125">
    <property type="component" value="Unassembled WGS sequence"/>
</dbReference>
<dbReference type="CDD" id="cd23995">
    <property type="entry name" value="Seipin_BSCL2_like"/>
    <property type="match status" value="1"/>
</dbReference>
<feature type="transmembrane region" description="Helical" evidence="8">
    <location>
        <begin position="20"/>
        <end position="45"/>
    </location>
</feature>
<evidence type="ECO:0000256" key="5">
    <source>
        <dbReference type="ARBA" id="ARBA00023098"/>
    </source>
</evidence>
<evidence type="ECO:0000313" key="10">
    <source>
        <dbReference type="Proteomes" id="UP001338125"/>
    </source>
</evidence>
<gene>
    <name evidence="9" type="ORF">PT974_03479</name>
</gene>
<evidence type="ECO:0000256" key="4">
    <source>
        <dbReference type="ARBA" id="ARBA00022989"/>
    </source>
</evidence>
<feature type="region of interest" description="Disordered" evidence="7">
    <location>
        <begin position="266"/>
        <end position="372"/>
    </location>
</feature>
<feature type="compositionally biased region" description="Acidic residues" evidence="7">
    <location>
        <begin position="335"/>
        <end position="344"/>
    </location>
</feature>
<proteinExistence type="predicted"/>
<dbReference type="InterPro" id="IPR009617">
    <property type="entry name" value="Seipin"/>
</dbReference>
<dbReference type="PANTHER" id="PTHR21212:SF0">
    <property type="entry name" value="SEIPIN"/>
    <property type="match status" value="1"/>
</dbReference>
<keyword evidence="10" id="KW-1185">Reference proteome</keyword>
<evidence type="ECO:0000256" key="3">
    <source>
        <dbReference type="ARBA" id="ARBA00022824"/>
    </source>
</evidence>
<protein>
    <submittedName>
        <fullName evidence="9">Seipin-like-like protein</fullName>
    </submittedName>
</protein>
<evidence type="ECO:0000256" key="8">
    <source>
        <dbReference type="SAM" id="Phobius"/>
    </source>
</evidence>
<evidence type="ECO:0000256" key="1">
    <source>
        <dbReference type="ARBA" id="ARBA00004477"/>
    </source>
</evidence>
<evidence type="ECO:0000256" key="6">
    <source>
        <dbReference type="ARBA" id="ARBA00023136"/>
    </source>
</evidence>
<evidence type="ECO:0000256" key="2">
    <source>
        <dbReference type="ARBA" id="ARBA00022692"/>
    </source>
</evidence>
<organism evidence="9 10">
    <name type="scientific">Cladobotryum mycophilum</name>
    <dbReference type="NCBI Taxonomy" id="491253"/>
    <lineage>
        <taxon>Eukaryota</taxon>
        <taxon>Fungi</taxon>
        <taxon>Dikarya</taxon>
        <taxon>Ascomycota</taxon>
        <taxon>Pezizomycotina</taxon>
        <taxon>Sordariomycetes</taxon>
        <taxon>Hypocreomycetidae</taxon>
        <taxon>Hypocreales</taxon>
        <taxon>Hypocreaceae</taxon>
        <taxon>Cladobotryum</taxon>
    </lineage>
</organism>
<evidence type="ECO:0000256" key="7">
    <source>
        <dbReference type="SAM" id="MobiDB-lite"/>
    </source>
</evidence>
<keyword evidence="4 8" id="KW-1133">Transmembrane helix</keyword>